<organism evidence="1 2">
    <name type="scientific">bacterium (Candidatus Gribaldobacteria) CG_4_10_14_0_2_um_filter_41_16</name>
    <dbReference type="NCBI Taxonomy" id="2014265"/>
    <lineage>
        <taxon>Bacteria</taxon>
        <taxon>Candidatus Gribaldobacteria</taxon>
    </lineage>
</organism>
<reference evidence="2" key="1">
    <citation type="submission" date="2017-09" db="EMBL/GenBank/DDBJ databases">
        <title>Depth-based differentiation of microbial function through sediment-hosted aquifers and enrichment of novel symbionts in the deep terrestrial subsurface.</title>
        <authorList>
            <person name="Probst A.J."/>
            <person name="Ladd B."/>
            <person name="Jarett J.K."/>
            <person name="Geller-Mcgrath D.E."/>
            <person name="Sieber C.M.K."/>
            <person name="Emerson J.B."/>
            <person name="Anantharaman K."/>
            <person name="Thomas B.C."/>
            <person name="Malmstrom R."/>
            <person name="Stieglmeier M."/>
            <person name="Klingl A."/>
            <person name="Woyke T."/>
            <person name="Ryan C.M."/>
            <person name="Banfield J.F."/>
        </authorList>
    </citation>
    <scope>NUCLEOTIDE SEQUENCE [LARGE SCALE GENOMIC DNA]</scope>
</reference>
<evidence type="ECO:0000313" key="2">
    <source>
        <dbReference type="Proteomes" id="UP000229364"/>
    </source>
</evidence>
<comment type="caution">
    <text evidence="1">The sequence shown here is derived from an EMBL/GenBank/DDBJ whole genome shotgun (WGS) entry which is preliminary data.</text>
</comment>
<protein>
    <submittedName>
        <fullName evidence="1">Uncharacterized protein</fullName>
    </submittedName>
</protein>
<sequence>MCGKGIVSRFSPDKPYKVYCKECWWSDNWDQSQAGKDYDFSRPFFEQFKTLLLKTPHVALTGANNVNSDWGNQETDDKNCYLNVGGHFNEDSAYNTFEIKGKNCFDNYWVWQSEQSYENINCERCWKTFFSINCFDCLGVALCSDMRNCQNCLGCSGLRNRQYYIFNKPFSKQKYEKFIAENRLGKRDNLVRLREEAKKVWLATPKKYSQIVKCQNAQGNYISESKNIANGWDVEKCQDAKHLDITVSLKDCYDATCFGWGEFCYEMGHAGGVNRSRFSCHLFGDGQISATSSADLEYCFSTQNSNDCFGCCNLRKQEYCILNKKYAKDEYKQLVEKIKKQMIEMPYVDKKGKVYKYGEFFPPELSPFGYNETTTNDYYPLSKQEALDRGYNWNDYESDVK</sequence>
<dbReference type="AlphaFoldDB" id="A0A2M7VI20"/>
<accession>A0A2M7VI20</accession>
<dbReference type="EMBL" id="PFPR01000060">
    <property type="protein sequence ID" value="PJA01484.1"/>
    <property type="molecule type" value="Genomic_DNA"/>
</dbReference>
<gene>
    <name evidence="1" type="ORF">COX74_02460</name>
</gene>
<evidence type="ECO:0000313" key="1">
    <source>
        <dbReference type="EMBL" id="PJA01484.1"/>
    </source>
</evidence>
<dbReference type="Proteomes" id="UP000229364">
    <property type="component" value="Unassembled WGS sequence"/>
</dbReference>
<proteinExistence type="predicted"/>
<name>A0A2M7VI20_9BACT</name>